<sequence length="255" mass="28426">MAPCSRTGTVRSRPCRKAVHACRSGKPARCPFPGSELGPEAQGSGKSKAGLRCIPFKKNWVPSEEEEKDILDLARRIPEIWNAPSSTPVEKKRIIRVLIEDITVLSEKKPDFSIGIRFRSGRVEHLSLKNPLPCADRRRHTDDTITIIRDLASSMDDYEIADCLNQDGLTTPEGKNFTYAGVRWIRYKHAISGPYQRNRQGISVAEAASLLGISTGKIYYGISAGKIPAKKQHPGWPWEVLIDDTNLESIKALYT</sequence>
<dbReference type="HOGENOM" id="CLU_1088615_0_0_9"/>
<gene>
    <name evidence="1" type="ORF">HMPREF1090_01505</name>
</gene>
<dbReference type="PATRIC" id="fig|999408.3.peg.1619"/>
<organism evidence="1 2">
    <name type="scientific">[Clostridium] clostridioforme 90A8</name>
    <dbReference type="NCBI Taxonomy" id="999408"/>
    <lineage>
        <taxon>Bacteria</taxon>
        <taxon>Bacillati</taxon>
        <taxon>Bacillota</taxon>
        <taxon>Clostridia</taxon>
        <taxon>Lachnospirales</taxon>
        <taxon>Lachnospiraceae</taxon>
        <taxon>Enterocloster</taxon>
    </lineage>
</organism>
<dbReference type="EMBL" id="AGYR01000012">
    <property type="protein sequence ID" value="ENZ17955.1"/>
    <property type="molecule type" value="Genomic_DNA"/>
</dbReference>
<dbReference type="AlphaFoldDB" id="A0A0E2HDA3"/>
<comment type="caution">
    <text evidence="1">The sequence shown here is derived from an EMBL/GenBank/DDBJ whole genome shotgun (WGS) entry which is preliminary data.</text>
</comment>
<evidence type="ECO:0000313" key="2">
    <source>
        <dbReference type="Proteomes" id="UP000013085"/>
    </source>
</evidence>
<name>A0A0E2HDA3_9FIRM</name>
<evidence type="ECO:0008006" key="3">
    <source>
        <dbReference type="Google" id="ProtNLM"/>
    </source>
</evidence>
<accession>A0A0E2HDA3</accession>
<dbReference type="Proteomes" id="UP000013085">
    <property type="component" value="Unassembled WGS sequence"/>
</dbReference>
<proteinExistence type="predicted"/>
<protein>
    <recommendedName>
        <fullName evidence="3">Helix-turn-helix domain-containing protein</fullName>
    </recommendedName>
</protein>
<evidence type="ECO:0000313" key="1">
    <source>
        <dbReference type="EMBL" id="ENZ17955.1"/>
    </source>
</evidence>
<reference evidence="1 2" key="1">
    <citation type="submission" date="2013-01" db="EMBL/GenBank/DDBJ databases">
        <title>The Genome Sequence of Clostridium clostridioforme 90A8.</title>
        <authorList>
            <consortium name="The Broad Institute Genome Sequencing Platform"/>
            <person name="Earl A."/>
            <person name="Ward D."/>
            <person name="Feldgarden M."/>
            <person name="Gevers D."/>
            <person name="Courvalin P."/>
            <person name="Lambert T."/>
            <person name="Walker B."/>
            <person name="Young S.K."/>
            <person name="Zeng Q."/>
            <person name="Gargeya S."/>
            <person name="Fitzgerald M."/>
            <person name="Haas B."/>
            <person name="Abouelleil A."/>
            <person name="Alvarado L."/>
            <person name="Arachchi H.M."/>
            <person name="Berlin A.M."/>
            <person name="Chapman S.B."/>
            <person name="Dewar J."/>
            <person name="Goldberg J."/>
            <person name="Griggs A."/>
            <person name="Gujja S."/>
            <person name="Hansen M."/>
            <person name="Howarth C."/>
            <person name="Imamovic A."/>
            <person name="Larimer J."/>
            <person name="McCowan C."/>
            <person name="Murphy C."/>
            <person name="Neiman D."/>
            <person name="Pearson M."/>
            <person name="Priest M."/>
            <person name="Roberts A."/>
            <person name="Saif S."/>
            <person name="Shea T."/>
            <person name="Sisk P."/>
            <person name="Sykes S."/>
            <person name="Wortman J."/>
            <person name="Nusbaum C."/>
            <person name="Birren B."/>
        </authorList>
    </citation>
    <scope>NUCLEOTIDE SEQUENCE [LARGE SCALE GENOMIC DNA]</scope>
    <source>
        <strain evidence="1 2">90A8</strain>
    </source>
</reference>